<feature type="chain" id="PRO_5047063677" description="Lipoprotein" evidence="1">
    <location>
        <begin position="23"/>
        <end position="223"/>
    </location>
</feature>
<sequence>MSPRFRLLPAATIVIVGAAALAGCKTKGELVVDESVGVTAVRGACPAIGIPDYTGDVTLFRAGGEKTAANIDIVAAMTNVKSQCNDGGDGGAKVFVSTSFDVLARRTDTAGARQVQLPYFVTVLRGGSAVVSKRVGTLTLSFADGQERAQVTAQGSAYIDRAEATLSPEIRERITRKRKAGEADAAVDPLTEPDVKAAVQRASFEVLIGFQLDQAQLAYNATR</sequence>
<comment type="caution">
    <text evidence="2">The sequence shown here is derived from an EMBL/GenBank/DDBJ whole genome shotgun (WGS) entry which is preliminary data.</text>
</comment>
<accession>A0ABU8RR01</accession>
<keyword evidence="1" id="KW-0732">Signal</keyword>
<reference evidence="2 3" key="1">
    <citation type="submission" date="2024-03" db="EMBL/GenBank/DDBJ databases">
        <authorList>
            <person name="Jo J.-H."/>
        </authorList>
    </citation>
    <scope>NUCLEOTIDE SEQUENCE [LARGE SCALE GENOMIC DNA]</scope>
    <source>
        <strain evidence="2 3">PS1R-30</strain>
    </source>
</reference>
<gene>
    <name evidence="2" type="ORF">WG901_02655</name>
</gene>
<proteinExistence type="predicted"/>
<dbReference type="EMBL" id="JBBHJZ010000001">
    <property type="protein sequence ID" value="MEJ5975523.1"/>
    <property type="molecule type" value="Genomic_DNA"/>
</dbReference>
<protein>
    <recommendedName>
        <fullName evidence="4">Lipoprotein</fullName>
    </recommendedName>
</protein>
<name>A0ABU8RR01_9SPHN</name>
<organism evidence="2 3">
    <name type="scientific">Novosphingobium anseongense</name>
    <dbReference type="NCBI Taxonomy" id="3133436"/>
    <lineage>
        <taxon>Bacteria</taxon>
        <taxon>Pseudomonadati</taxon>
        <taxon>Pseudomonadota</taxon>
        <taxon>Alphaproteobacteria</taxon>
        <taxon>Sphingomonadales</taxon>
        <taxon>Sphingomonadaceae</taxon>
        <taxon>Novosphingobium</taxon>
    </lineage>
</organism>
<dbReference type="RefSeq" id="WP_339585467.1">
    <property type="nucleotide sequence ID" value="NZ_JBBHJZ010000001.1"/>
</dbReference>
<keyword evidence="3" id="KW-1185">Reference proteome</keyword>
<evidence type="ECO:0000313" key="3">
    <source>
        <dbReference type="Proteomes" id="UP001361239"/>
    </source>
</evidence>
<dbReference type="Proteomes" id="UP001361239">
    <property type="component" value="Unassembled WGS sequence"/>
</dbReference>
<evidence type="ECO:0008006" key="4">
    <source>
        <dbReference type="Google" id="ProtNLM"/>
    </source>
</evidence>
<evidence type="ECO:0000256" key="1">
    <source>
        <dbReference type="SAM" id="SignalP"/>
    </source>
</evidence>
<dbReference type="PROSITE" id="PS51257">
    <property type="entry name" value="PROKAR_LIPOPROTEIN"/>
    <property type="match status" value="1"/>
</dbReference>
<feature type="signal peptide" evidence="1">
    <location>
        <begin position="1"/>
        <end position="22"/>
    </location>
</feature>
<evidence type="ECO:0000313" key="2">
    <source>
        <dbReference type="EMBL" id="MEJ5975523.1"/>
    </source>
</evidence>